<dbReference type="InterPro" id="IPR009006">
    <property type="entry name" value="Ala_racemase/Decarboxylase_C"/>
</dbReference>
<sequence length="420" mass="47493">MVSKNLPFTKEEILKIIEKYPTPFHIYDEKAIRENARKLKSAFKDIPGFKEFFAVKALPNPFILKILKEEGFGADCSSLPELILAEKAGMTGNDIMFSSNDTPAEEFIKAKELGGYINLDDISHIDYLERSAGLPDIICFRYNPGPLKEGNAIIGKPEEAKYGFTREQMFEGYRILRDRGVKRFGMHTMVASNELNPDYFVETARILFELIVEISKELNINFEFVNLGGGIGIPYRPEEEPVSYEAIAKGVKEAYEATITANGLHPLKVFMECGRVITGPYGYLISRVRHLKHTYKDYVGMDSCMANLMRPGMYGAYHHITVLGKENEPPVRKYDVTGSLCENNDKFAIDRPLPEIEIGDILVIHDTGAHGHAMGFNYNGKLRSAELLLREDGSVVQIRRAETIEDYFATLDFEALKDFK</sequence>
<name>A0A0E3KRS5_METTE</name>
<dbReference type="SUPFAM" id="SSF50621">
    <property type="entry name" value="Alanine racemase C-terminal domain-like"/>
    <property type="match status" value="1"/>
</dbReference>
<dbReference type="HOGENOM" id="CLU_026444_0_2_2"/>
<comment type="pathway">
    <text evidence="5 8">Amino-acid biosynthesis; L-lysine biosynthesis via DAP pathway; L-lysine from DL-2,6-diaminopimelate: step 1/1.</text>
</comment>
<keyword evidence="3 5" id="KW-0663">Pyridoxal phosphate</keyword>
<dbReference type="Gene3D" id="2.40.37.10">
    <property type="entry name" value="Lyase, Ornithine Decarboxylase, Chain A, domain 1"/>
    <property type="match status" value="1"/>
</dbReference>
<dbReference type="InterPro" id="IPR002986">
    <property type="entry name" value="DAP_deCOOHase_LysA"/>
</dbReference>
<keyword evidence="4 5" id="KW-0456">Lyase</keyword>
<comment type="similarity">
    <text evidence="5">Belongs to the Orn/Lys/Arg decarboxylase class-II family. LysA subfamily.</text>
</comment>
<comment type="caution">
    <text evidence="5">Lacks conserved residue(s) required for the propagation of feature annotation.</text>
</comment>
<proteinExistence type="inferred from homology"/>
<dbReference type="EC" id="4.1.1.20" evidence="5 6"/>
<feature type="binding site" evidence="5">
    <location>
        <position position="230"/>
    </location>
    <ligand>
        <name>pyridoxal 5'-phosphate</name>
        <dbReference type="ChEBI" id="CHEBI:597326"/>
    </ligand>
</feature>
<dbReference type="InterPro" id="IPR029066">
    <property type="entry name" value="PLP-binding_barrel"/>
</dbReference>
<keyword evidence="5 8" id="KW-0457">Lysine biosynthesis</keyword>
<comment type="subunit">
    <text evidence="5">Homodimer.</text>
</comment>
<dbReference type="PRINTS" id="PR01179">
    <property type="entry name" value="ODADCRBXLASE"/>
</dbReference>
<accession>A0A0E3KRS5</accession>
<dbReference type="KEGG" id="mthe:MSTHC_1895"/>
<dbReference type="SUPFAM" id="SSF51419">
    <property type="entry name" value="PLP-binding barrel"/>
    <property type="match status" value="1"/>
</dbReference>
<dbReference type="CDD" id="cd06828">
    <property type="entry name" value="PLPDE_III_DapDC"/>
    <property type="match status" value="1"/>
</dbReference>
<comment type="catalytic activity">
    <reaction evidence="5 8">
        <text>meso-2,6-diaminopimelate + H(+) = L-lysine + CO2</text>
        <dbReference type="Rhea" id="RHEA:15101"/>
        <dbReference type="ChEBI" id="CHEBI:15378"/>
        <dbReference type="ChEBI" id="CHEBI:16526"/>
        <dbReference type="ChEBI" id="CHEBI:32551"/>
        <dbReference type="ChEBI" id="CHEBI:57791"/>
        <dbReference type="EC" id="4.1.1.20"/>
    </reaction>
</comment>
<evidence type="ECO:0000256" key="3">
    <source>
        <dbReference type="ARBA" id="ARBA00022898"/>
    </source>
</evidence>
<dbReference type="GO" id="GO:0008836">
    <property type="term" value="F:diaminopimelate decarboxylase activity"/>
    <property type="evidence" value="ECO:0007669"/>
    <property type="project" value="UniProtKB-UniRule"/>
</dbReference>
<evidence type="ECO:0000256" key="8">
    <source>
        <dbReference type="RuleBase" id="RU003738"/>
    </source>
</evidence>
<reference evidence="10 11" key="1">
    <citation type="submission" date="2014-07" db="EMBL/GenBank/DDBJ databases">
        <title>Methanogenic archaea and the global carbon cycle.</title>
        <authorList>
            <person name="Henriksen J.R."/>
            <person name="Luke J."/>
            <person name="Reinhart S."/>
            <person name="Benedict M.N."/>
            <person name="Youngblut N.D."/>
            <person name="Metcalf M.E."/>
            <person name="Whitaker R.J."/>
            <person name="Metcalf W.W."/>
        </authorList>
    </citation>
    <scope>NUCLEOTIDE SEQUENCE [LARGE SCALE GENOMIC DNA]</scope>
    <source>
        <strain evidence="10 11">CHTI-55</strain>
    </source>
</reference>
<evidence type="ECO:0000313" key="10">
    <source>
        <dbReference type="EMBL" id="AKB16213.1"/>
    </source>
</evidence>
<dbReference type="PROSITE" id="PS00878">
    <property type="entry name" value="ODR_DC_2_1"/>
    <property type="match status" value="1"/>
</dbReference>
<dbReference type="PANTHER" id="PTHR43727:SF2">
    <property type="entry name" value="GROUP IV DECARBOXYLASE"/>
    <property type="match status" value="1"/>
</dbReference>
<dbReference type="UniPathway" id="UPA00034">
    <property type="reaction ID" value="UER00027"/>
</dbReference>
<dbReference type="PATRIC" id="fig|1434121.4.peg.2314"/>
<evidence type="ECO:0000256" key="2">
    <source>
        <dbReference type="ARBA" id="ARBA00022793"/>
    </source>
</evidence>
<evidence type="ECO:0000256" key="6">
    <source>
        <dbReference type="NCBIfam" id="TIGR01048"/>
    </source>
</evidence>
<organism evidence="10 11">
    <name type="scientific">Methanosarcina thermophila CHTI-55</name>
    <dbReference type="NCBI Taxonomy" id="1434121"/>
    <lineage>
        <taxon>Archaea</taxon>
        <taxon>Methanobacteriati</taxon>
        <taxon>Methanobacteriota</taxon>
        <taxon>Stenosarchaea group</taxon>
        <taxon>Methanomicrobia</taxon>
        <taxon>Methanosarcinales</taxon>
        <taxon>Methanosarcinaceae</taxon>
        <taxon>Methanosarcina</taxon>
    </lineage>
</organism>
<keyword evidence="2 5" id="KW-0210">Decarboxylase</keyword>
<dbReference type="Gene3D" id="3.20.20.10">
    <property type="entry name" value="Alanine racemase"/>
    <property type="match status" value="1"/>
</dbReference>
<evidence type="ECO:0000259" key="9">
    <source>
        <dbReference type="Pfam" id="PF02784"/>
    </source>
</evidence>
<dbReference type="NCBIfam" id="TIGR01048">
    <property type="entry name" value="lysA"/>
    <property type="match status" value="1"/>
</dbReference>
<gene>
    <name evidence="5" type="primary">lysA</name>
    <name evidence="10" type="ORF">MSTHC_1895</name>
</gene>
<dbReference type="GO" id="GO:0009089">
    <property type="term" value="P:lysine biosynthetic process via diaminopimelate"/>
    <property type="evidence" value="ECO:0007669"/>
    <property type="project" value="UniProtKB-UniRule"/>
</dbReference>
<dbReference type="HAMAP" id="MF_02120">
    <property type="entry name" value="LysA"/>
    <property type="match status" value="1"/>
</dbReference>
<dbReference type="Proteomes" id="UP000056925">
    <property type="component" value="Chromosome"/>
</dbReference>
<dbReference type="InterPro" id="IPR022644">
    <property type="entry name" value="De-COase2_N"/>
</dbReference>
<dbReference type="Pfam" id="PF02784">
    <property type="entry name" value="Orn_Arg_deC_N"/>
    <property type="match status" value="1"/>
</dbReference>
<feature type="binding site" evidence="5">
    <location>
        <position position="310"/>
    </location>
    <ligand>
        <name>substrate</name>
    </ligand>
</feature>
<feature type="domain" description="Orn/DAP/Arg decarboxylase 2 N-terminal" evidence="9">
    <location>
        <begin position="32"/>
        <end position="278"/>
    </location>
</feature>
<evidence type="ECO:0000313" key="11">
    <source>
        <dbReference type="Proteomes" id="UP000056925"/>
    </source>
</evidence>
<dbReference type="GeneID" id="41603256"/>
<dbReference type="InterPro" id="IPR022653">
    <property type="entry name" value="De-COase2_pyr-phos_BS"/>
</dbReference>
<feature type="binding site" evidence="5">
    <location>
        <position position="314"/>
    </location>
    <ligand>
        <name>substrate</name>
    </ligand>
</feature>
<feature type="binding site" evidence="5">
    <location>
        <position position="275"/>
    </location>
    <ligand>
        <name>substrate</name>
    </ligand>
</feature>
<comment type="cofactor">
    <cofactor evidence="1 5 7 8">
        <name>pyridoxal 5'-phosphate</name>
        <dbReference type="ChEBI" id="CHEBI:597326"/>
    </cofactor>
</comment>
<evidence type="ECO:0000256" key="1">
    <source>
        <dbReference type="ARBA" id="ARBA00001933"/>
    </source>
</evidence>
<protein>
    <recommendedName>
        <fullName evidence="5 6">Diaminopimelate decarboxylase</fullName>
        <shortName evidence="5">DAP decarboxylase</shortName>
        <shortName evidence="5">DAPDC</shortName>
        <ecNumber evidence="5 6">4.1.1.20</ecNumber>
    </recommendedName>
</protein>
<evidence type="ECO:0000256" key="7">
    <source>
        <dbReference type="PIRSR" id="PIRSR600183-50"/>
    </source>
</evidence>
<dbReference type="PRINTS" id="PR01181">
    <property type="entry name" value="DAPDCRBXLASE"/>
</dbReference>
<dbReference type="PANTHER" id="PTHR43727">
    <property type="entry name" value="DIAMINOPIMELATE DECARBOXYLASE"/>
    <property type="match status" value="1"/>
</dbReference>
<feature type="modified residue" description="N6-(pyridoxal phosphate)lysine" evidence="5 7">
    <location>
        <position position="56"/>
    </location>
</feature>
<feature type="binding site" evidence="5">
    <location>
        <position position="342"/>
    </location>
    <ligand>
        <name>substrate</name>
    </ligand>
</feature>
<feature type="active site" description="Proton donor" evidence="7">
    <location>
        <position position="341"/>
    </location>
</feature>
<dbReference type="EMBL" id="CP009502">
    <property type="protein sequence ID" value="AKB16213.1"/>
    <property type="molecule type" value="Genomic_DNA"/>
</dbReference>
<dbReference type="AlphaFoldDB" id="A0A0E3KRS5"/>
<dbReference type="FunFam" id="3.20.20.10:FF:000003">
    <property type="entry name" value="Diaminopimelate decarboxylase"/>
    <property type="match status" value="1"/>
</dbReference>
<evidence type="ECO:0000256" key="5">
    <source>
        <dbReference type="HAMAP-Rule" id="MF_02120"/>
    </source>
</evidence>
<evidence type="ECO:0000256" key="4">
    <source>
        <dbReference type="ARBA" id="ARBA00023239"/>
    </source>
</evidence>
<dbReference type="GO" id="GO:0030170">
    <property type="term" value="F:pyridoxal phosphate binding"/>
    <property type="evidence" value="ECO:0007669"/>
    <property type="project" value="UniProtKB-UniRule"/>
</dbReference>
<comment type="function">
    <text evidence="5">Specifically catalyzes the decarboxylation of meso-diaminopimelate (meso-DAP) to L-lysine.</text>
</comment>
<feature type="binding site" evidence="5">
    <location>
        <begin position="272"/>
        <end position="275"/>
    </location>
    <ligand>
        <name>pyridoxal 5'-phosphate</name>
        <dbReference type="ChEBI" id="CHEBI:597326"/>
    </ligand>
</feature>
<dbReference type="RefSeq" id="WP_048167217.1">
    <property type="nucleotide sequence ID" value="NZ_CP009502.1"/>
</dbReference>
<dbReference type="InterPro" id="IPR000183">
    <property type="entry name" value="Orn/DAP/Arg_de-COase"/>
</dbReference>
<keyword evidence="5" id="KW-0028">Amino-acid biosynthesis</keyword>